<dbReference type="GO" id="GO:0006355">
    <property type="term" value="P:regulation of DNA-templated transcription"/>
    <property type="evidence" value="ECO:0007669"/>
    <property type="project" value="InterPro"/>
</dbReference>
<feature type="domain" description="Response regulatory" evidence="8">
    <location>
        <begin position="3"/>
        <end position="117"/>
    </location>
</feature>
<evidence type="ECO:0000256" key="7">
    <source>
        <dbReference type="PROSITE-ProRule" id="PRU01091"/>
    </source>
</evidence>
<dbReference type="SMART" id="SM00862">
    <property type="entry name" value="Trans_reg_C"/>
    <property type="match status" value="1"/>
</dbReference>
<comment type="caution">
    <text evidence="10">The sequence shown here is derived from an EMBL/GenBank/DDBJ whole genome shotgun (WGS) entry which is preliminary data.</text>
</comment>
<evidence type="ECO:0000313" key="10">
    <source>
        <dbReference type="EMBL" id="TGY55975.1"/>
    </source>
</evidence>
<dbReference type="PROSITE" id="PS51755">
    <property type="entry name" value="OMPR_PHOB"/>
    <property type="match status" value="1"/>
</dbReference>
<dbReference type="InterPro" id="IPR016032">
    <property type="entry name" value="Sig_transdc_resp-reg_C-effctor"/>
</dbReference>
<feature type="DNA-binding region" description="OmpR/PhoB-type" evidence="7">
    <location>
        <begin position="125"/>
        <end position="221"/>
    </location>
</feature>
<organism evidence="10 11">
    <name type="scientific">Parabacteroides distasonis</name>
    <dbReference type="NCBI Taxonomy" id="823"/>
    <lineage>
        <taxon>Bacteria</taxon>
        <taxon>Pseudomonadati</taxon>
        <taxon>Bacteroidota</taxon>
        <taxon>Bacteroidia</taxon>
        <taxon>Bacteroidales</taxon>
        <taxon>Tannerellaceae</taxon>
        <taxon>Parabacteroides</taxon>
    </lineage>
</organism>
<dbReference type="PANTHER" id="PTHR48111:SF1">
    <property type="entry name" value="TWO-COMPONENT RESPONSE REGULATOR ORR33"/>
    <property type="match status" value="1"/>
</dbReference>
<evidence type="ECO:0000259" key="9">
    <source>
        <dbReference type="PROSITE" id="PS51755"/>
    </source>
</evidence>
<dbReference type="InterPro" id="IPR001789">
    <property type="entry name" value="Sig_transdc_resp-reg_receiver"/>
</dbReference>
<feature type="modified residue" description="4-aspartylphosphate" evidence="6">
    <location>
        <position position="52"/>
    </location>
</feature>
<dbReference type="Proteomes" id="UP000310032">
    <property type="component" value="Unassembled WGS sequence"/>
</dbReference>
<keyword evidence="1 6" id="KW-0597">Phosphoprotein</keyword>
<dbReference type="Pfam" id="PF00072">
    <property type="entry name" value="Response_reg"/>
    <property type="match status" value="1"/>
</dbReference>
<dbReference type="InterPro" id="IPR039420">
    <property type="entry name" value="WalR-like"/>
</dbReference>
<dbReference type="SUPFAM" id="SSF52172">
    <property type="entry name" value="CheY-like"/>
    <property type="match status" value="1"/>
</dbReference>
<dbReference type="PROSITE" id="PS50110">
    <property type="entry name" value="RESPONSE_REGULATORY"/>
    <property type="match status" value="1"/>
</dbReference>
<keyword evidence="5" id="KW-0804">Transcription</keyword>
<dbReference type="GO" id="GO:0000976">
    <property type="term" value="F:transcription cis-regulatory region binding"/>
    <property type="evidence" value="ECO:0007669"/>
    <property type="project" value="TreeGrafter"/>
</dbReference>
<dbReference type="InterPro" id="IPR011006">
    <property type="entry name" value="CheY-like_superfamily"/>
</dbReference>
<dbReference type="CDD" id="cd00156">
    <property type="entry name" value="REC"/>
    <property type="match status" value="1"/>
</dbReference>
<evidence type="ECO:0000313" key="11">
    <source>
        <dbReference type="Proteomes" id="UP000310032"/>
    </source>
</evidence>
<protein>
    <submittedName>
        <fullName evidence="10">Response regulator transcription factor</fullName>
    </submittedName>
</protein>
<dbReference type="GO" id="GO:0000156">
    <property type="term" value="F:phosphorelay response regulator activity"/>
    <property type="evidence" value="ECO:0007669"/>
    <property type="project" value="TreeGrafter"/>
</dbReference>
<dbReference type="InterPro" id="IPR036388">
    <property type="entry name" value="WH-like_DNA-bd_sf"/>
</dbReference>
<evidence type="ECO:0000256" key="6">
    <source>
        <dbReference type="PROSITE-ProRule" id="PRU00169"/>
    </source>
</evidence>
<name>A0A4S2EJR9_PARDI</name>
<reference evidence="10 11" key="1">
    <citation type="submission" date="2019-04" db="EMBL/GenBank/DDBJ databases">
        <title>Microbes associate with the intestines of laboratory mice.</title>
        <authorList>
            <person name="Navarre W."/>
            <person name="Wong E."/>
            <person name="Huang K."/>
            <person name="Tropini C."/>
            <person name="Ng K."/>
            <person name="Yu B."/>
        </authorList>
    </citation>
    <scope>NUCLEOTIDE SEQUENCE [LARGE SCALE GENOMIC DNA]</scope>
    <source>
        <strain evidence="10 11">NM39_I3</strain>
    </source>
</reference>
<keyword evidence="4 7" id="KW-0238">DNA-binding</keyword>
<gene>
    <name evidence="10" type="ORF">E5342_13315</name>
</gene>
<dbReference type="GO" id="GO:0032993">
    <property type="term" value="C:protein-DNA complex"/>
    <property type="evidence" value="ECO:0007669"/>
    <property type="project" value="TreeGrafter"/>
</dbReference>
<proteinExistence type="predicted"/>
<keyword evidence="3" id="KW-0805">Transcription regulation</keyword>
<dbReference type="Gene3D" id="3.40.50.2300">
    <property type="match status" value="1"/>
</dbReference>
<accession>A0A4S2EJR9</accession>
<evidence type="ECO:0000256" key="2">
    <source>
        <dbReference type="ARBA" id="ARBA00023012"/>
    </source>
</evidence>
<dbReference type="RefSeq" id="WP_135959551.1">
    <property type="nucleotide sequence ID" value="NZ_SRYM01000041.1"/>
</dbReference>
<evidence type="ECO:0000256" key="3">
    <source>
        <dbReference type="ARBA" id="ARBA00023015"/>
    </source>
</evidence>
<dbReference type="SMART" id="SM00448">
    <property type="entry name" value="REC"/>
    <property type="match status" value="1"/>
</dbReference>
<dbReference type="SUPFAM" id="SSF46894">
    <property type="entry name" value="C-terminal effector domain of the bipartite response regulators"/>
    <property type="match status" value="1"/>
</dbReference>
<dbReference type="Pfam" id="PF00486">
    <property type="entry name" value="Trans_reg_C"/>
    <property type="match status" value="1"/>
</dbReference>
<keyword evidence="2" id="KW-0902">Two-component regulatory system</keyword>
<dbReference type="CDD" id="cd00383">
    <property type="entry name" value="trans_reg_C"/>
    <property type="match status" value="1"/>
</dbReference>
<evidence type="ECO:0000259" key="8">
    <source>
        <dbReference type="PROSITE" id="PS50110"/>
    </source>
</evidence>
<dbReference type="PANTHER" id="PTHR48111">
    <property type="entry name" value="REGULATOR OF RPOS"/>
    <property type="match status" value="1"/>
</dbReference>
<feature type="domain" description="OmpR/PhoB-type" evidence="9">
    <location>
        <begin position="125"/>
        <end position="221"/>
    </location>
</feature>
<evidence type="ECO:0000256" key="5">
    <source>
        <dbReference type="ARBA" id="ARBA00023163"/>
    </source>
</evidence>
<evidence type="ECO:0000256" key="1">
    <source>
        <dbReference type="ARBA" id="ARBA00022553"/>
    </source>
</evidence>
<dbReference type="AlphaFoldDB" id="A0A4S2EJR9"/>
<evidence type="ECO:0000256" key="4">
    <source>
        <dbReference type="ARBA" id="ARBA00023125"/>
    </source>
</evidence>
<dbReference type="GO" id="GO:0005829">
    <property type="term" value="C:cytosol"/>
    <property type="evidence" value="ECO:0007669"/>
    <property type="project" value="TreeGrafter"/>
</dbReference>
<sequence>MTRIVFLEDDILVGSLITKALEEKGFEVTFTNNLDVLKSTIRNVRPNVLLLDLKIGNKNSLEEIPFIRSEFPSLPIIIASSHHDSKEMVSCYEAGAKFYLIKPYEADEVERMIRMALPLSTQNVLDYIYFGQFQLNLTKHTLQYADESIKELNPKEFHLLKLLLTHKNKPVSRQIILQEVWQNEEAGSSLNNYINYLRKYLEKDQNISLVTIKGIGYSIQEVKNT</sequence>
<dbReference type="EMBL" id="SRYM01000041">
    <property type="protein sequence ID" value="TGY55975.1"/>
    <property type="molecule type" value="Genomic_DNA"/>
</dbReference>
<dbReference type="InterPro" id="IPR001867">
    <property type="entry name" value="OmpR/PhoB-type_DNA-bd"/>
</dbReference>
<dbReference type="Gene3D" id="1.10.10.10">
    <property type="entry name" value="Winged helix-like DNA-binding domain superfamily/Winged helix DNA-binding domain"/>
    <property type="match status" value="1"/>
</dbReference>